<reference evidence="2" key="1">
    <citation type="submission" date="2021-07" db="EMBL/GenBank/DDBJ databases">
        <authorList>
            <person name="Durling M."/>
        </authorList>
    </citation>
    <scope>NUCLEOTIDE SEQUENCE</scope>
</reference>
<sequence length="59" mass="6192">MPSINEQPTQITEQMSLETPTVETAQPTAVPGMTSEVSMRGGEEAGCDCCCCGCEESCC</sequence>
<organism evidence="2 3">
    <name type="scientific">Hymenoscyphus fraxineus</name>
    <dbReference type="NCBI Taxonomy" id="746836"/>
    <lineage>
        <taxon>Eukaryota</taxon>
        <taxon>Fungi</taxon>
        <taxon>Dikarya</taxon>
        <taxon>Ascomycota</taxon>
        <taxon>Pezizomycotina</taxon>
        <taxon>Leotiomycetes</taxon>
        <taxon>Helotiales</taxon>
        <taxon>Helotiaceae</taxon>
        <taxon>Hymenoscyphus</taxon>
    </lineage>
</organism>
<accession>A0A9N9L5F5</accession>
<proteinExistence type="predicted"/>
<feature type="compositionally biased region" description="Polar residues" evidence="1">
    <location>
        <begin position="1"/>
        <end position="27"/>
    </location>
</feature>
<feature type="region of interest" description="Disordered" evidence="1">
    <location>
        <begin position="1"/>
        <end position="35"/>
    </location>
</feature>
<protein>
    <submittedName>
        <fullName evidence="2">Uncharacterized protein</fullName>
    </submittedName>
</protein>
<evidence type="ECO:0000313" key="3">
    <source>
        <dbReference type="Proteomes" id="UP000696280"/>
    </source>
</evidence>
<name>A0A9N9L5F5_9HELO</name>
<dbReference type="Proteomes" id="UP000696280">
    <property type="component" value="Unassembled WGS sequence"/>
</dbReference>
<dbReference type="EMBL" id="CAJVRL010000092">
    <property type="protein sequence ID" value="CAG8959424.1"/>
    <property type="molecule type" value="Genomic_DNA"/>
</dbReference>
<comment type="caution">
    <text evidence="2">The sequence shown here is derived from an EMBL/GenBank/DDBJ whole genome shotgun (WGS) entry which is preliminary data.</text>
</comment>
<evidence type="ECO:0000313" key="2">
    <source>
        <dbReference type="EMBL" id="CAG8959424.1"/>
    </source>
</evidence>
<gene>
    <name evidence="2" type="ORF">HYFRA_00001322</name>
</gene>
<dbReference type="AlphaFoldDB" id="A0A9N9L5F5"/>
<dbReference type="OrthoDB" id="10490033at2759"/>
<evidence type="ECO:0000256" key="1">
    <source>
        <dbReference type="SAM" id="MobiDB-lite"/>
    </source>
</evidence>
<keyword evidence="3" id="KW-1185">Reference proteome</keyword>